<dbReference type="InterPro" id="IPR006703">
    <property type="entry name" value="G_AIG1"/>
</dbReference>
<evidence type="ECO:0000313" key="7">
    <source>
        <dbReference type="Proteomes" id="UP000823561"/>
    </source>
</evidence>
<feature type="region of interest" description="Disordered" evidence="4">
    <location>
        <begin position="134"/>
        <end position="183"/>
    </location>
</feature>
<evidence type="ECO:0000256" key="4">
    <source>
        <dbReference type="SAM" id="MobiDB-lite"/>
    </source>
</evidence>
<dbReference type="PANTHER" id="PTHR10903:SF107">
    <property type="entry name" value="GTPASE IMAP FAMILY MEMBER 4-LIKE-RELATED"/>
    <property type="match status" value="1"/>
</dbReference>
<keyword evidence="3" id="KW-0342">GTP-binding</keyword>
<evidence type="ECO:0000256" key="1">
    <source>
        <dbReference type="ARBA" id="ARBA00008535"/>
    </source>
</evidence>
<proteinExistence type="inferred from homology"/>
<dbReference type="AlphaFoldDB" id="A0AAV6GVL4"/>
<gene>
    <name evidence="6" type="ORF">AALO_G00099660</name>
</gene>
<evidence type="ECO:0000313" key="6">
    <source>
        <dbReference type="EMBL" id="KAG5278499.1"/>
    </source>
</evidence>
<dbReference type="InterPro" id="IPR045058">
    <property type="entry name" value="GIMA/IAN/Toc"/>
</dbReference>
<dbReference type="Gene3D" id="3.40.50.300">
    <property type="entry name" value="P-loop containing nucleotide triphosphate hydrolases"/>
    <property type="match status" value="1"/>
</dbReference>
<sequence>MKIFGEQVWRHTLILFTWGDQLGGTSIEEHIESEGEPLRWLVEKCGNRYHVFDNVNRGDGSQVRELLEKVEEMVAGNSLYSPNTEEWKTKSKETDKEPEGAKMEVVNPLYHEWKRLDRQLEEKIKNMWKQMFDPELKGNQSGGGRPDFHENEPPQKKRKISAHTSEINVPSKVTTEGGNERQPECQLQGHADKLQNLTDEMTELFAREWGRREAMIMERVRGILLQLQESYGPSSDADEREREDSRQKVQRWFEGWSGVSGYESE</sequence>
<accession>A0AAV6GVL4</accession>
<feature type="domain" description="AIG1-type G" evidence="5">
    <location>
        <begin position="2"/>
        <end position="94"/>
    </location>
</feature>
<feature type="compositionally biased region" description="Polar residues" evidence="4">
    <location>
        <begin position="162"/>
        <end position="177"/>
    </location>
</feature>
<protein>
    <recommendedName>
        <fullName evidence="5">AIG1-type G domain-containing protein</fullName>
    </recommendedName>
</protein>
<reference evidence="6" key="1">
    <citation type="submission" date="2020-10" db="EMBL/GenBank/DDBJ databases">
        <title>Chromosome-scale genome assembly of the Allis shad, Alosa alosa.</title>
        <authorList>
            <person name="Margot Z."/>
            <person name="Christophe K."/>
            <person name="Cabau C."/>
            <person name="Louis A."/>
            <person name="Berthelot C."/>
            <person name="Parey E."/>
            <person name="Roest Crollius H."/>
            <person name="Montfort J."/>
            <person name="Robinson-Rechavi M."/>
            <person name="Bucao C."/>
            <person name="Bouchez O."/>
            <person name="Gislard M."/>
            <person name="Lluch J."/>
            <person name="Milhes M."/>
            <person name="Lampietro C."/>
            <person name="Lopez Roques C."/>
            <person name="Donnadieu C."/>
            <person name="Braasch I."/>
            <person name="Desvignes T."/>
            <person name="Postlethwait J."/>
            <person name="Bobe J."/>
            <person name="Guiguen Y."/>
        </authorList>
    </citation>
    <scope>NUCLEOTIDE SEQUENCE</scope>
    <source>
        <strain evidence="6">M-15738</strain>
        <tissue evidence="6">Blood</tissue>
    </source>
</reference>
<name>A0AAV6GVL4_9TELE</name>
<feature type="compositionally biased region" description="Basic and acidic residues" evidence="4">
    <location>
        <begin position="146"/>
        <end position="155"/>
    </location>
</feature>
<dbReference type="Proteomes" id="UP000823561">
    <property type="component" value="Chromosome 7"/>
</dbReference>
<organism evidence="6 7">
    <name type="scientific">Alosa alosa</name>
    <name type="common">allis shad</name>
    <dbReference type="NCBI Taxonomy" id="278164"/>
    <lineage>
        <taxon>Eukaryota</taxon>
        <taxon>Metazoa</taxon>
        <taxon>Chordata</taxon>
        <taxon>Craniata</taxon>
        <taxon>Vertebrata</taxon>
        <taxon>Euteleostomi</taxon>
        <taxon>Actinopterygii</taxon>
        <taxon>Neopterygii</taxon>
        <taxon>Teleostei</taxon>
        <taxon>Clupei</taxon>
        <taxon>Clupeiformes</taxon>
        <taxon>Clupeoidei</taxon>
        <taxon>Clupeidae</taxon>
        <taxon>Alosa</taxon>
    </lineage>
</organism>
<comment type="similarity">
    <text evidence="1">Belongs to the TRAFAC class TrmE-Era-EngA-EngB-Septin-like GTPase superfamily. AIG1/Toc34/Toc159-like paraseptin GTPase family. IAN subfamily.</text>
</comment>
<keyword evidence="2" id="KW-0547">Nucleotide-binding</keyword>
<dbReference type="Pfam" id="PF04548">
    <property type="entry name" value="AIG1"/>
    <property type="match status" value="1"/>
</dbReference>
<dbReference type="PANTHER" id="PTHR10903">
    <property type="entry name" value="GTPASE, IMAP FAMILY MEMBER-RELATED"/>
    <property type="match status" value="1"/>
</dbReference>
<keyword evidence="7" id="KW-1185">Reference proteome</keyword>
<comment type="caution">
    <text evidence="6">The sequence shown here is derived from an EMBL/GenBank/DDBJ whole genome shotgun (WGS) entry which is preliminary data.</text>
</comment>
<evidence type="ECO:0000259" key="5">
    <source>
        <dbReference type="Pfam" id="PF04548"/>
    </source>
</evidence>
<evidence type="ECO:0000256" key="2">
    <source>
        <dbReference type="ARBA" id="ARBA00022741"/>
    </source>
</evidence>
<dbReference type="GO" id="GO:0005525">
    <property type="term" value="F:GTP binding"/>
    <property type="evidence" value="ECO:0007669"/>
    <property type="project" value="UniProtKB-KW"/>
</dbReference>
<dbReference type="InterPro" id="IPR027417">
    <property type="entry name" value="P-loop_NTPase"/>
</dbReference>
<evidence type="ECO:0000256" key="3">
    <source>
        <dbReference type="ARBA" id="ARBA00023134"/>
    </source>
</evidence>
<dbReference type="EMBL" id="JADWDJ010000007">
    <property type="protein sequence ID" value="KAG5278499.1"/>
    <property type="molecule type" value="Genomic_DNA"/>
</dbReference>